<keyword evidence="4" id="KW-0720">Serine protease</keyword>
<evidence type="ECO:0000256" key="2">
    <source>
        <dbReference type="ARBA" id="ARBA00022670"/>
    </source>
</evidence>
<dbReference type="InterPro" id="IPR001375">
    <property type="entry name" value="Peptidase_S9_cat"/>
</dbReference>
<name>A0A5D0MND8_9BACT</name>
<evidence type="ECO:0000313" key="7">
    <source>
        <dbReference type="Proteomes" id="UP000324143"/>
    </source>
</evidence>
<feature type="domain" description="Peptidase S9 prolyl oligopeptidase catalytic" evidence="5">
    <location>
        <begin position="450"/>
        <end position="663"/>
    </location>
</feature>
<accession>A0A5D0MND8</accession>
<comment type="similarity">
    <text evidence="1">Belongs to the peptidase S9C family.</text>
</comment>
<dbReference type="InterPro" id="IPR011659">
    <property type="entry name" value="WD40"/>
</dbReference>
<dbReference type="GO" id="GO:0004252">
    <property type="term" value="F:serine-type endopeptidase activity"/>
    <property type="evidence" value="ECO:0007669"/>
    <property type="project" value="TreeGrafter"/>
</dbReference>
<evidence type="ECO:0000313" key="6">
    <source>
        <dbReference type="EMBL" id="TYB32109.1"/>
    </source>
</evidence>
<comment type="caution">
    <text evidence="6">The sequence shown here is derived from an EMBL/GenBank/DDBJ whole genome shotgun (WGS) entry which is preliminary data.</text>
</comment>
<dbReference type="AlphaFoldDB" id="A0A5D0MND8"/>
<evidence type="ECO:0000256" key="3">
    <source>
        <dbReference type="ARBA" id="ARBA00022801"/>
    </source>
</evidence>
<evidence type="ECO:0000256" key="4">
    <source>
        <dbReference type="ARBA" id="ARBA00022825"/>
    </source>
</evidence>
<dbReference type="Pfam" id="PF07676">
    <property type="entry name" value="PD40"/>
    <property type="match status" value="2"/>
</dbReference>
<keyword evidence="2" id="KW-0645">Protease</keyword>
<dbReference type="SUPFAM" id="SSF53474">
    <property type="entry name" value="alpha/beta-Hydrolases"/>
    <property type="match status" value="1"/>
</dbReference>
<dbReference type="FunFam" id="3.40.50.1820:FF:000028">
    <property type="entry name" value="S9 family peptidase"/>
    <property type="match status" value="1"/>
</dbReference>
<dbReference type="Gene3D" id="2.120.10.30">
    <property type="entry name" value="TolB, C-terminal domain"/>
    <property type="match status" value="2"/>
</dbReference>
<reference evidence="6" key="1">
    <citation type="submission" date="2019-08" db="EMBL/GenBank/DDBJ databases">
        <title>Genomic characterization of a novel candidate phylum (ARYD3) from a high temperature, high salinity tertiary oil reservoir in north central Oklahoma, USA.</title>
        <authorList>
            <person name="Youssef N.H."/>
            <person name="Yadav A."/>
            <person name="Elshahed M.S."/>
        </authorList>
    </citation>
    <scope>NUCLEOTIDE SEQUENCE [LARGE SCALE GENOMIC DNA]</scope>
    <source>
        <strain evidence="6">ARYD3</strain>
    </source>
</reference>
<organism evidence="6 7">
    <name type="scientific">Candidatus Mcinerneyibacterium aminivorans</name>
    <dbReference type="NCBI Taxonomy" id="2703815"/>
    <lineage>
        <taxon>Bacteria</taxon>
        <taxon>Candidatus Macinerneyibacteriota</taxon>
        <taxon>Candidatus Mcinerneyibacteria</taxon>
        <taxon>Candidatus Mcinerneyibacteriales</taxon>
        <taxon>Candidatus Mcinerneyibacteriaceae</taxon>
        <taxon>Candidatus Mcinerneyibacterium</taxon>
    </lineage>
</organism>
<gene>
    <name evidence="6" type="ORF">FXF47_00565</name>
</gene>
<dbReference type="GO" id="GO:0006508">
    <property type="term" value="P:proteolysis"/>
    <property type="evidence" value="ECO:0007669"/>
    <property type="project" value="UniProtKB-KW"/>
</dbReference>
<keyword evidence="3" id="KW-0378">Hydrolase</keyword>
<protein>
    <submittedName>
        <fullName evidence="6">S9 family peptidase</fullName>
    </submittedName>
</protein>
<dbReference type="EMBL" id="VSIX01000004">
    <property type="protein sequence ID" value="TYB32109.1"/>
    <property type="molecule type" value="Genomic_DNA"/>
</dbReference>
<proteinExistence type="inferred from homology"/>
<dbReference type="Gene3D" id="3.40.50.1820">
    <property type="entry name" value="alpha/beta hydrolase"/>
    <property type="match status" value="1"/>
</dbReference>
<keyword evidence="7" id="KW-1185">Reference proteome</keyword>
<dbReference type="SUPFAM" id="SSF82171">
    <property type="entry name" value="DPP6 N-terminal domain-like"/>
    <property type="match status" value="1"/>
</dbReference>
<dbReference type="PANTHER" id="PTHR42776:SF27">
    <property type="entry name" value="DIPEPTIDYL PEPTIDASE FAMILY MEMBER 6"/>
    <property type="match status" value="1"/>
</dbReference>
<dbReference type="Pfam" id="PF00326">
    <property type="entry name" value="Peptidase_S9"/>
    <property type="match status" value="1"/>
</dbReference>
<evidence type="ECO:0000256" key="1">
    <source>
        <dbReference type="ARBA" id="ARBA00010040"/>
    </source>
</evidence>
<dbReference type="Proteomes" id="UP000324143">
    <property type="component" value="Unassembled WGS sequence"/>
</dbReference>
<dbReference type="PANTHER" id="PTHR42776">
    <property type="entry name" value="SERINE PEPTIDASE S9 FAMILY MEMBER"/>
    <property type="match status" value="1"/>
</dbReference>
<dbReference type="InterPro" id="IPR011042">
    <property type="entry name" value="6-blade_b-propeller_TolB-like"/>
</dbReference>
<dbReference type="InterPro" id="IPR029058">
    <property type="entry name" value="AB_hydrolase_fold"/>
</dbReference>
<sequence length="665" mass="78185">MNQKRDIKPEDLYDFELISGPELSKDGKTAVFEKQWVDKNSEKIYKNLYLLNTENQEISRFTTGKQLDMNPKWSNDGEKIAFLSNREDEKQFQLYLIPANGGEAVKLTDLNGIFGEIVWSPNDKEIVFTFSKKDEKLLEMEEDDSSKGLTQRTITDMFYKNNGQGFLYRDKMHLWKINIENLNIKQLTSNNKFSENNPVWDNKGDTIYFLSNRDENPEKNPYLSDICKIDSEGENLEVLDSRRGSKHSLNISPNGNYLSYVGFEIKEKYVKLDRLWIMDVRTNKEMCLTEEYDRNIGSHTLGDMGEATFRTPVWSRDSQNLYVQMTEHGKVTLNKVEIRDKRIKRIINKKGVVGKFSVNNDEIYYYFKSFTDPNQLYKYNTKSGEDSRLTEINRKILDKINLKEPEEVWLENEDSKKLQGWILKPPKFDKNKEYPSILEIHGGPRAQYGWGFMHEFHYLASKNYIIYFSNPRGGDGYGQKHMEAIDNQWGTVDYKDLMSWTDYMENKDYIDKKRMGVTGGSYGGYMTNWIITHTDRFKAAVTQRCVSNLISFWGSSDMNWLTQILFGSLKAPWDDFDNYWNQSPMKYMDNVETPTMVIHSENDLRCDIEQAEQVFTALKYRGVETKFVRFPEENHGLSRNGRTDRRISRLKNILEWFEKYLKDKG</sequence>
<evidence type="ECO:0000259" key="5">
    <source>
        <dbReference type="Pfam" id="PF00326"/>
    </source>
</evidence>